<dbReference type="Pfam" id="PF10006">
    <property type="entry name" value="DUF2249"/>
    <property type="match status" value="1"/>
</dbReference>
<dbReference type="RefSeq" id="WP_198737381.1">
    <property type="nucleotide sequence ID" value="NZ_JAEIOS010000009.1"/>
</dbReference>
<dbReference type="EMBL" id="JAEIOS010000009">
    <property type="protein sequence ID" value="MBI8988332.1"/>
    <property type="molecule type" value="Genomic_DNA"/>
</dbReference>
<feature type="domain" description="DUF2249" evidence="1">
    <location>
        <begin position="27"/>
        <end position="95"/>
    </location>
</feature>
<gene>
    <name evidence="2" type="ORF">JDV75_00930</name>
</gene>
<keyword evidence="3" id="KW-1185">Reference proteome</keyword>
<dbReference type="Proteomes" id="UP000645966">
    <property type="component" value="Unassembled WGS sequence"/>
</dbReference>
<protein>
    <submittedName>
        <fullName evidence="2">DUF2249 domain-containing protein</fullName>
    </submittedName>
</protein>
<evidence type="ECO:0000313" key="3">
    <source>
        <dbReference type="Proteomes" id="UP000645966"/>
    </source>
</evidence>
<evidence type="ECO:0000313" key="2">
    <source>
        <dbReference type="EMBL" id="MBI8988332.1"/>
    </source>
</evidence>
<dbReference type="AlphaFoldDB" id="A0A934HXF3"/>
<organism evidence="2 3">
    <name type="scientific">Corynebacterium meridianum</name>
    <dbReference type="NCBI Taxonomy" id="2765363"/>
    <lineage>
        <taxon>Bacteria</taxon>
        <taxon>Bacillati</taxon>
        <taxon>Actinomycetota</taxon>
        <taxon>Actinomycetes</taxon>
        <taxon>Mycobacteriales</taxon>
        <taxon>Corynebacteriaceae</taxon>
        <taxon>Corynebacterium</taxon>
    </lineage>
</organism>
<proteinExistence type="predicted"/>
<evidence type="ECO:0000259" key="1">
    <source>
        <dbReference type="Pfam" id="PF10006"/>
    </source>
</evidence>
<dbReference type="InterPro" id="IPR018720">
    <property type="entry name" value="DUF2249"/>
</dbReference>
<sequence>MNPREELPLTETTGSCGCGEHDVPVPELDAAAIPHAIRHGAIHGALGVLPVGGALVLVAPHNPVPLLNEIAARAESFDMRFLEQGPNEWRIRFTRMA</sequence>
<accession>A0A934HXF3</accession>
<name>A0A934HXF3_9CORY</name>
<reference evidence="2" key="1">
    <citation type="submission" date="2020-12" db="EMBL/GenBank/DDBJ databases">
        <title>Genome public.</title>
        <authorList>
            <person name="Sun Q."/>
        </authorList>
    </citation>
    <scope>NUCLEOTIDE SEQUENCE</scope>
    <source>
        <strain evidence="2">CCM 8863</strain>
    </source>
</reference>
<comment type="caution">
    <text evidence="2">The sequence shown here is derived from an EMBL/GenBank/DDBJ whole genome shotgun (WGS) entry which is preliminary data.</text>
</comment>